<dbReference type="CDD" id="cd09272">
    <property type="entry name" value="RNase_HI_RT_Ty1"/>
    <property type="match status" value="1"/>
</dbReference>
<organism evidence="2 3">
    <name type="scientific">Solanum verrucosum</name>
    <dbReference type="NCBI Taxonomy" id="315347"/>
    <lineage>
        <taxon>Eukaryota</taxon>
        <taxon>Viridiplantae</taxon>
        <taxon>Streptophyta</taxon>
        <taxon>Embryophyta</taxon>
        <taxon>Tracheophyta</taxon>
        <taxon>Spermatophyta</taxon>
        <taxon>Magnoliopsida</taxon>
        <taxon>eudicotyledons</taxon>
        <taxon>Gunneridae</taxon>
        <taxon>Pentapetalae</taxon>
        <taxon>asterids</taxon>
        <taxon>lamiids</taxon>
        <taxon>Solanales</taxon>
        <taxon>Solanaceae</taxon>
        <taxon>Solanoideae</taxon>
        <taxon>Solaneae</taxon>
        <taxon>Solanum</taxon>
    </lineage>
</organism>
<dbReference type="EMBL" id="CP133619">
    <property type="protein sequence ID" value="WMV42132.1"/>
    <property type="molecule type" value="Genomic_DNA"/>
</dbReference>
<dbReference type="Pfam" id="PF07727">
    <property type="entry name" value="RVT_2"/>
    <property type="match status" value="1"/>
</dbReference>
<name>A0AAF0UA19_SOLVR</name>
<feature type="domain" description="Reverse transcriptase Ty1/copia-type" evidence="1">
    <location>
        <begin position="54"/>
        <end position="175"/>
    </location>
</feature>
<dbReference type="PANTHER" id="PTHR11439">
    <property type="entry name" value="GAG-POL-RELATED RETROTRANSPOSON"/>
    <property type="match status" value="1"/>
</dbReference>
<gene>
    <name evidence="2" type="ORF">MTR67_035517</name>
</gene>
<evidence type="ECO:0000259" key="1">
    <source>
        <dbReference type="Pfam" id="PF07727"/>
    </source>
</evidence>
<sequence>MTTRSQTGSLKPKYPTSYLAMSTNVIEPSCYSQATKYAHWCREMQEEYNSLIQNGTWQLVPPSQSQNIIGSKLIFKTKVKPNGSVDRYKARLIAKGYHQRPCVDYVDTFSIVVKPATIRLLLSLAISNNWHITQLDISNVFLHGTLDELVYMSQPPGFVDPDRPKHVCLLKRSFYVAIIFQHLLHLPLKLSSFEGSHFHDEILYRSTVGAPQYLTLTRPDIAFAVNKVSQFTHSSKESHWAAVKCILRYIQSISSHGLFFARQNTKFLHGYSDADWGGLLDDRKFTIGFAVYLGSHLISWAFKKQRAVARSSIEAEYRTLATAASELTGIFTS</sequence>
<dbReference type="SUPFAM" id="SSF56672">
    <property type="entry name" value="DNA/RNA polymerases"/>
    <property type="match status" value="1"/>
</dbReference>
<evidence type="ECO:0000313" key="2">
    <source>
        <dbReference type="EMBL" id="WMV42132.1"/>
    </source>
</evidence>
<accession>A0AAF0UA19</accession>
<keyword evidence="3" id="KW-1185">Reference proteome</keyword>
<proteinExistence type="predicted"/>
<reference evidence="2" key="1">
    <citation type="submission" date="2023-08" db="EMBL/GenBank/DDBJ databases">
        <title>A de novo genome assembly of Solanum verrucosum Schlechtendal, a Mexican diploid species geographically isolated from the other diploid A-genome species in potato relatives.</title>
        <authorList>
            <person name="Hosaka K."/>
        </authorList>
    </citation>
    <scope>NUCLEOTIDE SEQUENCE</scope>
    <source>
        <tissue evidence="2">Young leaves</tissue>
    </source>
</reference>
<evidence type="ECO:0000313" key="3">
    <source>
        <dbReference type="Proteomes" id="UP001234989"/>
    </source>
</evidence>
<dbReference type="Proteomes" id="UP001234989">
    <property type="component" value="Chromosome 8"/>
</dbReference>
<dbReference type="PANTHER" id="PTHR11439:SF455">
    <property type="entry name" value="RLK (RECEPTOR-LIKE PROTEIN KINASE) 8, PUTATIVE-RELATED"/>
    <property type="match status" value="1"/>
</dbReference>
<protein>
    <recommendedName>
        <fullName evidence="1">Reverse transcriptase Ty1/copia-type domain-containing protein</fullName>
    </recommendedName>
</protein>
<dbReference type="InterPro" id="IPR043502">
    <property type="entry name" value="DNA/RNA_pol_sf"/>
</dbReference>
<dbReference type="AlphaFoldDB" id="A0AAF0UA19"/>
<dbReference type="InterPro" id="IPR013103">
    <property type="entry name" value="RVT_2"/>
</dbReference>